<dbReference type="Gene3D" id="3.30.200.20">
    <property type="entry name" value="Phosphorylase Kinase, domain 1"/>
    <property type="match status" value="1"/>
</dbReference>
<keyword evidence="3" id="KW-0723">Serine/threonine-protein kinase</keyword>
<evidence type="ECO:0000256" key="3">
    <source>
        <dbReference type="ARBA" id="ARBA00022527"/>
    </source>
</evidence>
<dbReference type="Gene3D" id="2.30.29.30">
    <property type="entry name" value="Pleckstrin-homology domain (PH domain)/Phosphotyrosine-binding domain (PTB)"/>
    <property type="match status" value="1"/>
</dbReference>
<dbReference type="InterPro" id="IPR011009">
    <property type="entry name" value="Kinase-like_dom_sf"/>
</dbReference>
<feature type="region of interest" description="Disordered" evidence="11">
    <location>
        <begin position="1"/>
        <end position="54"/>
    </location>
</feature>
<protein>
    <recommendedName>
        <fullName evidence="2">non-specific serine/threonine protein kinase</fullName>
        <ecNumber evidence="2">2.7.11.1</ecNumber>
    </recommendedName>
</protein>
<dbReference type="PROSITE" id="PS50003">
    <property type="entry name" value="PH_DOMAIN"/>
    <property type="match status" value="1"/>
</dbReference>
<dbReference type="CDD" id="cd05581">
    <property type="entry name" value="STKc_PDK1"/>
    <property type="match status" value="1"/>
</dbReference>
<dbReference type="InterPro" id="IPR017441">
    <property type="entry name" value="Protein_kinase_ATP_BS"/>
</dbReference>
<organism evidence="14 15">
    <name type="scientific">Agaricus bisporus var. burnettii</name>
    <dbReference type="NCBI Taxonomy" id="192524"/>
    <lineage>
        <taxon>Eukaryota</taxon>
        <taxon>Fungi</taxon>
        <taxon>Dikarya</taxon>
        <taxon>Basidiomycota</taxon>
        <taxon>Agaricomycotina</taxon>
        <taxon>Agaricomycetes</taxon>
        <taxon>Agaricomycetidae</taxon>
        <taxon>Agaricales</taxon>
        <taxon>Agaricineae</taxon>
        <taxon>Agaricaceae</taxon>
        <taxon>Agaricus</taxon>
    </lineage>
</organism>
<feature type="domain" description="PH" evidence="12">
    <location>
        <begin position="572"/>
        <end position="688"/>
    </location>
</feature>
<sequence length="699" mass="77669">MTSLSLADLSRNASAVSTDDSDDAPPLVPPRPRPARNFSAPRSISPHSAAPPRTHRIPTYLAADLGPSADAAKQPYLRARSKSRGRTAMTSTDDFKFGATLGEGSYSTVQKVTHIMTGQLYALKILEKSHLIRNNKMYVAIAERNALAALGGGHPGIVRLHSTFQDECRLYFVLDLARNGEMKSLLTKLGSLSLPCTRYYAAQLVDTIEYMHSKGVIHRDLKPENLLLDENNRMKICDFGTGKILETGVDRAQTWVGTAQYIAPELLEAKETSKSSDFWALGCIIYQFIAGRFAFQGLSDFLTWQKIKKLEYSFPEGFDDEAKDLIQKLLVREPAERLGVGSPGSENDIQALKDHHFFTSINWEKIWVCPPPPLEAGLFKKEDPLPPDNDHIWEDVEAAWDDIMAEDEMAWASDAEDHTYVIEANGYIPQVTTAKENELIRPIDVPSGIEGRRGTSSTIEGVEEIKRQLLEEQTGKKTPLTVEDSSATATTSSEGSRNIIATTVTPPIHTSASGSLPIQTSTQVTSQTSSSPENERGRNPALSPKQGHAPLEAIEFAKHLKLPAEESVVFCSLVEERSMKRRASKLIPLVSHSRAKTRHLVLTSNRLLCVKQRQKPQELSLKFELSLKASEKIKDKDKEKQSRGIIHSVQRKGDREFVVLTSTKVYNFAAPTSDLVQRWLDSLQEALLLHGRKTSRPRT</sequence>
<dbReference type="InterPro" id="IPR039046">
    <property type="entry name" value="PDPK1"/>
</dbReference>
<dbReference type="GO" id="GO:0005524">
    <property type="term" value="F:ATP binding"/>
    <property type="evidence" value="ECO:0007669"/>
    <property type="project" value="UniProtKB-UniRule"/>
</dbReference>
<dbReference type="Proteomes" id="UP000629468">
    <property type="component" value="Unassembled WGS sequence"/>
</dbReference>
<feature type="compositionally biased region" description="Polar residues" evidence="11">
    <location>
        <begin position="494"/>
        <end position="518"/>
    </location>
</feature>
<dbReference type="InterPro" id="IPR000719">
    <property type="entry name" value="Prot_kinase_dom"/>
</dbReference>
<evidence type="ECO:0000259" key="13">
    <source>
        <dbReference type="PROSITE" id="PS50011"/>
    </source>
</evidence>
<evidence type="ECO:0000256" key="11">
    <source>
        <dbReference type="SAM" id="MobiDB-lite"/>
    </source>
</evidence>
<feature type="domain" description="Protein kinase" evidence="13">
    <location>
        <begin position="95"/>
        <end position="358"/>
    </location>
</feature>
<dbReference type="Gene3D" id="1.10.510.10">
    <property type="entry name" value="Transferase(Phosphotransferase) domain 1"/>
    <property type="match status" value="1"/>
</dbReference>
<dbReference type="GO" id="GO:0035556">
    <property type="term" value="P:intracellular signal transduction"/>
    <property type="evidence" value="ECO:0007669"/>
    <property type="project" value="TreeGrafter"/>
</dbReference>
<dbReference type="Pfam" id="PF00169">
    <property type="entry name" value="PH"/>
    <property type="match status" value="1"/>
</dbReference>
<evidence type="ECO:0000256" key="10">
    <source>
        <dbReference type="PROSITE-ProRule" id="PRU10141"/>
    </source>
</evidence>
<gene>
    <name evidence="14" type="ORF">Agabi119p4_1825</name>
</gene>
<feature type="binding site" evidence="10">
    <location>
        <position position="124"/>
    </location>
    <ligand>
        <name>ATP</name>
        <dbReference type="ChEBI" id="CHEBI:30616"/>
    </ligand>
</feature>
<feature type="compositionally biased region" description="Low complexity" evidence="11">
    <location>
        <begin position="519"/>
        <end position="531"/>
    </location>
</feature>
<dbReference type="Pfam" id="PF00069">
    <property type="entry name" value="Pkinase"/>
    <property type="match status" value="1"/>
</dbReference>
<dbReference type="SMART" id="SM00220">
    <property type="entry name" value="S_TKc"/>
    <property type="match status" value="1"/>
</dbReference>
<dbReference type="SMART" id="SM00233">
    <property type="entry name" value="PH"/>
    <property type="match status" value="1"/>
</dbReference>
<dbReference type="PROSITE" id="PS00107">
    <property type="entry name" value="PROTEIN_KINASE_ATP"/>
    <property type="match status" value="1"/>
</dbReference>
<proteinExistence type="inferred from homology"/>
<dbReference type="EC" id="2.7.11.1" evidence="2"/>
<dbReference type="PROSITE" id="PS00108">
    <property type="entry name" value="PROTEIN_KINASE_ST"/>
    <property type="match status" value="1"/>
</dbReference>
<accession>A0A8H7F823</accession>
<evidence type="ECO:0000313" key="14">
    <source>
        <dbReference type="EMBL" id="KAF7782449.1"/>
    </source>
</evidence>
<dbReference type="FunFam" id="1.10.510.10:FF:000833">
    <property type="entry name" value="AGC family protein kinase"/>
    <property type="match status" value="1"/>
</dbReference>
<evidence type="ECO:0000256" key="8">
    <source>
        <dbReference type="ARBA" id="ARBA00047899"/>
    </source>
</evidence>
<dbReference type="InterPro" id="IPR008271">
    <property type="entry name" value="Ser/Thr_kinase_AS"/>
</dbReference>
<evidence type="ECO:0000313" key="15">
    <source>
        <dbReference type="Proteomes" id="UP000629468"/>
    </source>
</evidence>
<dbReference type="SUPFAM" id="SSF50729">
    <property type="entry name" value="PH domain-like"/>
    <property type="match status" value="1"/>
</dbReference>
<keyword evidence="4" id="KW-0808">Transferase</keyword>
<evidence type="ECO:0000256" key="6">
    <source>
        <dbReference type="ARBA" id="ARBA00022777"/>
    </source>
</evidence>
<dbReference type="InterPro" id="IPR011993">
    <property type="entry name" value="PH-like_dom_sf"/>
</dbReference>
<evidence type="ECO:0000256" key="9">
    <source>
        <dbReference type="ARBA" id="ARBA00048679"/>
    </source>
</evidence>
<keyword evidence="5 10" id="KW-0547">Nucleotide-binding</keyword>
<dbReference type="InterPro" id="IPR050236">
    <property type="entry name" value="Ser_Thr_kinase_AGC"/>
</dbReference>
<dbReference type="EMBL" id="JABXXO010000003">
    <property type="protein sequence ID" value="KAF7782449.1"/>
    <property type="molecule type" value="Genomic_DNA"/>
</dbReference>
<dbReference type="PANTHER" id="PTHR24356">
    <property type="entry name" value="SERINE/THREONINE-PROTEIN KINASE"/>
    <property type="match status" value="1"/>
</dbReference>
<dbReference type="PROSITE" id="PS50011">
    <property type="entry name" value="PROTEIN_KINASE_DOM"/>
    <property type="match status" value="1"/>
</dbReference>
<dbReference type="InterPro" id="IPR001849">
    <property type="entry name" value="PH_domain"/>
</dbReference>
<evidence type="ECO:0000256" key="2">
    <source>
        <dbReference type="ARBA" id="ARBA00012513"/>
    </source>
</evidence>
<evidence type="ECO:0000256" key="1">
    <source>
        <dbReference type="ARBA" id="ARBA00010006"/>
    </source>
</evidence>
<evidence type="ECO:0000256" key="7">
    <source>
        <dbReference type="ARBA" id="ARBA00022840"/>
    </source>
</evidence>
<name>A0A8H7F823_AGABI</name>
<comment type="catalytic activity">
    <reaction evidence="9">
        <text>L-seryl-[protein] + ATP = O-phospho-L-seryl-[protein] + ADP + H(+)</text>
        <dbReference type="Rhea" id="RHEA:17989"/>
        <dbReference type="Rhea" id="RHEA-COMP:9863"/>
        <dbReference type="Rhea" id="RHEA-COMP:11604"/>
        <dbReference type="ChEBI" id="CHEBI:15378"/>
        <dbReference type="ChEBI" id="CHEBI:29999"/>
        <dbReference type="ChEBI" id="CHEBI:30616"/>
        <dbReference type="ChEBI" id="CHEBI:83421"/>
        <dbReference type="ChEBI" id="CHEBI:456216"/>
        <dbReference type="EC" id="2.7.11.1"/>
    </reaction>
</comment>
<dbReference type="AlphaFoldDB" id="A0A8H7F823"/>
<keyword evidence="7 10" id="KW-0067">ATP-binding</keyword>
<dbReference type="SUPFAM" id="SSF56112">
    <property type="entry name" value="Protein kinase-like (PK-like)"/>
    <property type="match status" value="1"/>
</dbReference>
<dbReference type="GO" id="GO:0004674">
    <property type="term" value="F:protein serine/threonine kinase activity"/>
    <property type="evidence" value="ECO:0007669"/>
    <property type="project" value="UniProtKB-KW"/>
</dbReference>
<evidence type="ECO:0000256" key="4">
    <source>
        <dbReference type="ARBA" id="ARBA00022679"/>
    </source>
</evidence>
<evidence type="ECO:0000259" key="12">
    <source>
        <dbReference type="PROSITE" id="PS50003"/>
    </source>
</evidence>
<comment type="similarity">
    <text evidence="1">Belongs to the protein kinase superfamily. AGC Ser/Thr protein kinase family. PDPK1 subfamily.</text>
</comment>
<comment type="caution">
    <text evidence="14">The sequence shown here is derived from an EMBL/GenBank/DDBJ whole genome shotgun (WGS) entry which is preliminary data.</text>
</comment>
<keyword evidence="6" id="KW-0418">Kinase</keyword>
<comment type="catalytic activity">
    <reaction evidence="8">
        <text>L-threonyl-[protein] + ATP = O-phospho-L-threonyl-[protein] + ADP + H(+)</text>
        <dbReference type="Rhea" id="RHEA:46608"/>
        <dbReference type="Rhea" id="RHEA-COMP:11060"/>
        <dbReference type="Rhea" id="RHEA-COMP:11605"/>
        <dbReference type="ChEBI" id="CHEBI:15378"/>
        <dbReference type="ChEBI" id="CHEBI:30013"/>
        <dbReference type="ChEBI" id="CHEBI:30616"/>
        <dbReference type="ChEBI" id="CHEBI:61977"/>
        <dbReference type="ChEBI" id="CHEBI:456216"/>
        <dbReference type="EC" id="2.7.11.1"/>
    </reaction>
</comment>
<feature type="region of interest" description="Disordered" evidence="11">
    <location>
        <begin position="472"/>
        <end position="546"/>
    </location>
</feature>
<dbReference type="PANTHER" id="PTHR24356:SF163">
    <property type="entry name" value="3-PHOSPHOINOSITIDE-DEPENDENT PROTEIN KINASE 1-RELATED"/>
    <property type="match status" value="1"/>
</dbReference>
<reference evidence="14 15" key="1">
    <citation type="journal article" name="Sci. Rep.">
        <title>Telomere-to-telomere assembled and centromere annotated genomes of the two main subspecies of the button mushroom Agaricus bisporus reveal especially polymorphic chromosome ends.</title>
        <authorList>
            <person name="Sonnenberg A.S.M."/>
            <person name="Sedaghat-Telgerd N."/>
            <person name="Lavrijssen B."/>
            <person name="Ohm R.A."/>
            <person name="Hendrickx P.M."/>
            <person name="Scholtmeijer K."/>
            <person name="Baars J.J.P."/>
            <person name="van Peer A."/>
        </authorList>
    </citation>
    <scope>NUCLEOTIDE SEQUENCE [LARGE SCALE GENOMIC DNA]</scope>
    <source>
        <strain evidence="14 15">H119_p4</strain>
    </source>
</reference>
<evidence type="ECO:0000256" key="5">
    <source>
        <dbReference type="ARBA" id="ARBA00022741"/>
    </source>
</evidence>